<dbReference type="SMART" id="SM00388">
    <property type="entry name" value="HisKA"/>
    <property type="match status" value="1"/>
</dbReference>
<evidence type="ECO:0000256" key="6">
    <source>
        <dbReference type="ARBA" id="ARBA00022840"/>
    </source>
</evidence>
<dbReference type="SUPFAM" id="SSF47384">
    <property type="entry name" value="Homodimeric domain of signal transducing histidine kinase"/>
    <property type="match status" value="1"/>
</dbReference>
<sequence>MLRIHQLFIRTYTSIFLAILVTLTIITYFWSKNIYLSLIERNLLQNIETLSIVFKDKNDLSDITNIIQNLHEKLNLRITIINEQGVVIADSDKTELSTIKNHLHRKEIIEAQNKEIGTDTRKSETINKELMYIAKKIVVSNHIYYIRMADYVSAITDNFVSLTLEIFMFITFFLIIAFLATYFISLRIKKETDDILHFLTLLAQKKSSSIMNSKYTYEFYKITKLLNKVALKLSKREKQKAKQNAKLKLANRQKDEIISAISHEFKNPIAIISGYSETILNDVQMPQAMKTKFLHKIHSNANKMSQIIDKLRLTLKLEEGKQELLLVPCSMKKLIVTCVSDLKDKYKNREITILGEDITLRVDETLISMAISNLIENSLKYSEDEVIVKISQNSICIIDKGIGIEEKELEKINHKFYRISNNGWNNSLGLGLFIVQSVLSLHNFTLEIHSEFKKGSQFSIIY</sequence>
<evidence type="ECO:0000256" key="3">
    <source>
        <dbReference type="ARBA" id="ARBA00022679"/>
    </source>
</evidence>
<dbReference type="GO" id="GO:0005524">
    <property type="term" value="F:ATP binding"/>
    <property type="evidence" value="ECO:0007669"/>
    <property type="project" value="UniProtKB-KW"/>
</dbReference>
<dbReference type="Pfam" id="PF02518">
    <property type="entry name" value="HATPase_c"/>
    <property type="match status" value="1"/>
</dbReference>
<dbReference type="GO" id="GO:0000156">
    <property type="term" value="F:phosphorelay response regulator activity"/>
    <property type="evidence" value="ECO:0007669"/>
    <property type="project" value="TreeGrafter"/>
</dbReference>
<accession>A0AAE7B8M5</accession>
<keyword evidence="7" id="KW-0902">Two-component regulatory system</keyword>
<evidence type="ECO:0000256" key="2">
    <source>
        <dbReference type="ARBA" id="ARBA00012438"/>
    </source>
</evidence>
<keyword evidence="5 10" id="KW-0418">Kinase</keyword>
<dbReference type="SMART" id="SM00387">
    <property type="entry name" value="HATPase_c"/>
    <property type="match status" value="1"/>
</dbReference>
<evidence type="ECO:0000256" key="7">
    <source>
        <dbReference type="ARBA" id="ARBA00023012"/>
    </source>
</evidence>
<dbReference type="InterPro" id="IPR005467">
    <property type="entry name" value="His_kinase_dom"/>
</dbReference>
<feature type="transmembrane region" description="Helical" evidence="8">
    <location>
        <begin position="166"/>
        <end position="184"/>
    </location>
</feature>
<reference evidence="10 11" key="1">
    <citation type="submission" date="2020-05" db="EMBL/GenBank/DDBJ databases">
        <title>Complete genome sequencing of Campylobacter and Arcobacter type strains.</title>
        <authorList>
            <person name="Miller W.G."/>
            <person name="Yee E."/>
        </authorList>
    </citation>
    <scope>NUCLEOTIDE SEQUENCE [LARGE SCALE GENOMIC DNA]</scope>
    <source>
        <strain evidence="10 11">LMG 26156</strain>
    </source>
</reference>
<dbReference type="InterPro" id="IPR003661">
    <property type="entry name" value="HisK_dim/P_dom"/>
</dbReference>
<evidence type="ECO:0000313" key="11">
    <source>
        <dbReference type="Proteomes" id="UP000503482"/>
    </source>
</evidence>
<dbReference type="CDD" id="cd00082">
    <property type="entry name" value="HisKA"/>
    <property type="match status" value="1"/>
</dbReference>
<dbReference type="AlphaFoldDB" id="A0AAE7B8M5"/>
<dbReference type="GO" id="GO:0030295">
    <property type="term" value="F:protein kinase activator activity"/>
    <property type="evidence" value="ECO:0007669"/>
    <property type="project" value="TreeGrafter"/>
</dbReference>
<evidence type="ECO:0000259" key="9">
    <source>
        <dbReference type="PROSITE" id="PS50109"/>
    </source>
</evidence>
<evidence type="ECO:0000256" key="5">
    <source>
        <dbReference type="ARBA" id="ARBA00022777"/>
    </source>
</evidence>
<keyword evidence="8" id="KW-0472">Membrane</keyword>
<dbReference type="Proteomes" id="UP000503482">
    <property type="component" value="Chromosome"/>
</dbReference>
<feature type="transmembrane region" description="Helical" evidence="8">
    <location>
        <begin position="12"/>
        <end position="31"/>
    </location>
</feature>
<dbReference type="EMBL" id="CP053840">
    <property type="protein sequence ID" value="QKF65822.1"/>
    <property type="molecule type" value="Genomic_DNA"/>
</dbReference>
<gene>
    <name evidence="10" type="primary">phoR</name>
    <name evidence="10" type="ORF">AVENP_0242</name>
</gene>
<keyword evidence="11" id="KW-1185">Reference proteome</keyword>
<dbReference type="PROSITE" id="PS50109">
    <property type="entry name" value="HIS_KIN"/>
    <property type="match status" value="1"/>
</dbReference>
<dbReference type="CDD" id="cd00075">
    <property type="entry name" value="HATPase"/>
    <property type="match status" value="1"/>
</dbReference>
<evidence type="ECO:0000313" key="10">
    <source>
        <dbReference type="EMBL" id="QKF65822.1"/>
    </source>
</evidence>
<dbReference type="GO" id="GO:0000155">
    <property type="term" value="F:phosphorelay sensor kinase activity"/>
    <property type="evidence" value="ECO:0007669"/>
    <property type="project" value="InterPro"/>
</dbReference>
<dbReference type="Pfam" id="PF00512">
    <property type="entry name" value="HisKA"/>
    <property type="match status" value="1"/>
</dbReference>
<dbReference type="InterPro" id="IPR050351">
    <property type="entry name" value="BphY/WalK/GraS-like"/>
</dbReference>
<evidence type="ECO:0000256" key="8">
    <source>
        <dbReference type="SAM" id="Phobius"/>
    </source>
</evidence>
<keyword evidence="4" id="KW-0547">Nucleotide-binding</keyword>
<name>A0AAE7B8M5_9BACT</name>
<dbReference type="InterPro" id="IPR036890">
    <property type="entry name" value="HATPase_C_sf"/>
</dbReference>
<keyword evidence="3" id="KW-0808">Transferase</keyword>
<dbReference type="Gene3D" id="1.10.287.130">
    <property type="match status" value="1"/>
</dbReference>
<keyword evidence="8" id="KW-1133">Transmembrane helix</keyword>
<feature type="domain" description="Histidine kinase" evidence="9">
    <location>
        <begin position="260"/>
        <end position="462"/>
    </location>
</feature>
<dbReference type="PANTHER" id="PTHR42878:SF7">
    <property type="entry name" value="SENSOR HISTIDINE KINASE GLRK"/>
    <property type="match status" value="1"/>
</dbReference>
<dbReference type="InterPro" id="IPR036097">
    <property type="entry name" value="HisK_dim/P_sf"/>
</dbReference>
<comment type="catalytic activity">
    <reaction evidence="1">
        <text>ATP + protein L-histidine = ADP + protein N-phospho-L-histidine.</text>
        <dbReference type="EC" id="2.7.13.3"/>
    </reaction>
</comment>
<organism evidence="10 11">
    <name type="scientific">Arcobacter venerupis</name>
    <dbReference type="NCBI Taxonomy" id="1054033"/>
    <lineage>
        <taxon>Bacteria</taxon>
        <taxon>Pseudomonadati</taxon>
        <taxon>Campylobacterota</taxon>
        <taxon>Epsilonproteobacteria</taxon>
        <taxon>Campylobacterales</taxon>
        <taxon>Arcobacteraceae</taxon>
        <taxon>Arcobacter</taxon>
    </lineage>
</organism>
<evidence type="ECO:0000256" key="1">
    <source>
        <dbReference type="ARBA" id="ARBA00000085"/>
    </source>
</evidence>
<proteinExistence type="predicted"/>
<dbReference type="GO" id="GO:0007234">
    <property type="term" value="P:osmosensory signaling via phosphorelay pathway"/>
    <property type="evidence" value="ECO:0007669"/>
    <property type="project" value="TreeGrafter"/>
</dbReference>
<dbReference type="InterPro" id="IPR003594">
    <property type="entry name" value="HATPase_dom"/>
</dbReference>
<keyword evidence="8" id="KW-0812">Transmembrane</keyword>
<dbReference type="Gene3D" id="3.30.565.10">
    <property type="entry name" value="Histidine kinase-like ATPase, C-terminal domain"/>
    <property type="match status" value="1"/>
</dbReference>
<dbReference type="EC" id="2.7.13.3" evidence="2"/>
<evidence type="ECO:0000256" key="4">
    <source>
        <dbReference type="ARBA" id="ARBA00022741"/>
    </source>
</evidence>
<keyword evidence="6" id="KW-0067">ATP-binding</keyword>
<dbReference type="SUPFAM" id="SSF55874">
    <property type="entry name" value="ATPase domain of HSP90 chaperone/DNA topoisomerase II/histidine kinase"/>
    <property type="match status" value="1"/>
</dbReference>
<dbReference type="KEGG" id="avp:AVENP_0242"/>
<dbReference type="PANTHER" id="PTHR42878">
    <property type="entry name" value="TWO-COMPONENT HISTIDINE KINASE"/>
    <property type="match status" value="1"/>
</dbReference>
<dbReference type="RefSeq" id="WP_128358388.1">
    <property type="nucleotide sequence ID" value="NZ_CP053840.1"/>
</dbReference>
<protein>
    <recommendedName>
        <fullName evidence="2">histidine kinase</fullName>
        <ecNumber evidence="2">2.7.13.3</ecNumber>
    </recommendedName>
</protein>